<reference evidence="8 9" key="1">
    <citation type="submission" date="2019-12" db="EMBL/GenBank/DDBJ databases">
        <title>Comparative genomics gives insights into the taxonomy of the Azoarcus-Aromatoleum group and reveals separate origins of nif in the plant-associated Azoarcus and non-plant-associated Aromatoleum sub-groups.</title>
        <authorList>
            <person name="Lafos M."/>
            <person name="Maluk M."/>
            <person name="Batista M."/>
            <person name="Junghare M."/>
            <person name="Carmona M."/>
            <person name="Faoro H."/>
            <person name="Cruz L.M."/>
            <person name="Battistoni F."/>
            <person name="De Souza E."/>
            <person name="Pedrosa F."/>
            <person name="Chen W.-M."/>
            <person name="Poole P.S."/>
            <person name="Dixon R.A."/>
            <person name="James E.K."/>
        </authorList>
    </citation>
    <scope>NUCLEOTIDE SEQUENCE [LARGE SCALE GENOMIC DNA]</scope>
    <source>
        <strain evidence="8 9">Td21</strain>
    </source>
</reference>
<comment type="caution">
    <text evidence="8">The sequence shown here is derived from an EMBL/GenBank/DDBJ whole genome shotgun (WGS) entry which is preliminary data.</text>
</comment>
<evidence type="ECO:0000256" key="1">
    <source>
        <dbReference type="ARBA" id="ARBA00001917"/>
    </source>
</evidence>
<accession>A0ABX1PVM8</accession>
<keyword evidence="4" id="KW-0288">FMN</keyword>
<organism evidence="8 9">
    <name type="scientific">Aromatoleum toluvorans</name>
    <dbReference type="NCBI Taxonomy" id="92002"/>
    <lineage>
        <taxon>Bacteria</taxon>
        <taxon>Pseudomonadati</taxon>
        <taxon>Pseudomonadota</taxon>
        <taxon>Betaproteobacteria</taxon>
        <taxon>Rhodocyclales</taxon>
        <taxon>Rhodocyclaceae</taxon>
        <taxon>Aromatoleum</taxon>
    </lineage>
</organism>
<keyword evidence="5" id="KW-0665">Pyrimidine biosynthesis</keyword>
<comment type="cofactor">
    <cofactor evidence="1">
        <name>FMN</name>
        <dbReference type="ChEBI" id="CHEBI:58210"/>
    </cofactor>
</comment>
<dbReference type="Pfam" id="PF01180">
    <property type="entry name" value="DHO_dh"/>
    <property type="match status" value="1"/>
</dbReference>
<gene>
    <name evidence="8" type="ORF">GPA22_07035</name>
</gene>
<evidence type="ECO:0000256" key="6">
    <source>
        <dbReference type="ARBA" id="ARBA00023002"/>
    </source>
</evidence>
<dbReference type="EMBL" id="WTVN01000008">
    <property type="protein sequence ID" value="NMG43488.1"/>
    <property type="molecule type" value="Genomic_DNA"/>
</dbReference>
<keyword evidence="3" id="KW-0285">Flavoprotein</keyword>
<evidence type="ECO:0000313" key="8">
    <source>
        <dbReference type="EMBL" id="NMG43488.1"/>
    </source>
</evidence>
<evidence type="ECO:0000256" key="2">
    <source>
        <dbReference type="ARBA" id="ARBA00004725"/>
    </source>
</evidence>
<dbReference type="SUPFAM" id="SSF51395">
    <property type="entry name" value="FMN-linked oxidoreductases"/>
    <property type="match status" value="1"/>
</dbReference>
<dbReference type="Gene3D" id="3.20.20.70">
    <property type="entry name" value="Aldolase class I"/>
    <property type="match status" value="2"/>
</dbReference>
<sequence>MPMGVPPLTPRALRTRWAVARLERIARRTDDGGDAVGPFGPVSAMGLRFASPVGLAAGFDRRGRLLGDAQRLGLGAVEIGTLARADGCPVLPRRAAGGVRCGVSIGRPRHVGWDDAEHACLRVLRAAHAGADYVTLNPGRDCPSPARFADLAGAAVQLRDRLARHRRRPLPLVAKLPSRWFDGDAASLIAVADVFVAAGVDGLLVSTEGHDARRNACATLRVLSAAIDPRVCLISVGGIDSLDEAEARLAAGATLVQVHRALLAHDSWLLRALRRHAPGR</sequence>
<keyword evidence="9" id="KW-1185">Reference proteome</keyword>
<proteinExistence type="predicted"/>
<evidence type="ECO:0000259" key="7">
    <source>
        <dbReference type="Pfam" id="PF01180"/>
    </source>
</evidence>
<dbReference type="RefSeq" id="WP_169255398.1">
    <property type="nucleotide sequence ID" value="NZ_WTVN01000008.1"/>
</dbReference>
<dbReference type="PANTHER" id="PTHR48109">
    <property type="entry name" value="DIHYDROOROTATE DEHYDROGENASE (QUINONE), MITOCHONDRIAL-RELATED"/>
    <property type="match status" value="1"/>
</dbReference>
<dbReference type="InterPro" id="IPR005720">
    <property type="entry name" value="Dihydroorotate_DH_cat"/>
</dbReference>
<dbReference type="PANTHER" id="PTHR48109:SF4">
    <property type="entry name" value="DIHYDROOROTATE DEHYDROGENASE (QUINONE), MITOCHONDRIAL"/>
    <property type="match status" value="1"/>
</dbReference>
<dbReference type="InterPro" id="IPR050074">
    <property type="entry name" value="DHO_dehydrogenase"/>
</dbReference>
<dbReference type="InterPro" id="IPR013785">
    <property type="entry name" value="Aldolase_TIM"/>
</dbReference>
<dbReference type="InterPro" id="IPR001295">
    <property type="entry name" value="Dihydroorotate_DH_CS"/>
</dbReference>
<evidence type="ECO:0000313" key="9">
    <source>
        <dbReference type="Proteomes" id="UP000623795"/>
    </source>
</evidence>
<evidence type="ECO:0000256" key="3">
    <source>
        <dbReference type="ARBA" id="ARBA00022630"/>
    </source>
</evidence>
<comment type="pathway">
    <text evidence="2">Pyrimidine metabolism; UMP biosynthesis via de novo pathway.</text>
</comment>
<dbReference type="Proteomes" id="UP000623795">
    <property type="component" value="Unassembled WGS sequence"/>
</dbReference>
<feature type="domain" description="Dihydroorotate dehydrogenase catalytic" evidence="7">
    <location>
        <begin position="209"/>
        <end position="271"/>
    </location>
</feature>
<name>A0ABX1PVM8_9RHOO</name>
<keyword evidence="6" id="KW-0560">Oxidoreductase</keyword>
<protein>
    <submittedName>
        <fullName evidence="8">Dihydroorotate dehydrogenase</fullName>
    </submittedName>
</protein>
<evidence type="ECO:0000256" key="4">
    <source>
        <dbReference type="ARBA" id="ARBA00022643"/>
    </source>
</evidence>
<evidence type="ECO:0000256" key="5">
    <source>
        <dbReference type="ARBA" id="ARBA00022975"/>
    </source>
</evidence>
<dbReference type="PROSITE" id="PS00912">
    <property type="entry name" value="DHODEHASE_2"/>
    <property type="match status" value="1"/>
</dbReference>